<dbReference type="EC" id="2.7.7.6" evidence="5"/>
<reference evidence="6" key="3">
    <citation type="journal article" date="2023" name="Microbiol. Resour. Announc.">
        <title>Draft Genome Sequence of Granulicatella sp. Strain S8, Isolated from a Marine Fish, Seriola quinqueradiata.</title>
        <authorList>
            <person name="Lee M."/>
            <person name="Farooq A."/>
            <person name="Jeong J.B."/>
            <person name="Jung M.Y."/>
        </authorList>
    </citation>
    <scope>NUCLEOTIDE SEQUENCE</scope>
    <source>
        <strain evidence="6">S8</strain>
    </source>
</reference>
<reference evidence="6" key="2">
    <citation type="journal article" date="2023" name="Curr. Microbiol.">
        <title>Granulicatella seriolae sp. nov., a Novel Facultative Anaerobe Isolated from Yellowtail Marine Fish.</title>
        <authorList>
            <person name="Lee M."/>
            <person name="Choi Y.J."/>
            <person name="Farooq A."/>
            <person name="Jeong J.B."/>
            <person name="Jung M.Y."/>
        </authorList>
    </citation>
    <scope>NUCLEOTIDE SEQUENCE</scope>
    <source>
        <strain evidence="6">S8</strain>
    </source>
</reference>
<keyword evidence="1 5" id="KW-0240">DNA-directed RNA polymerase</keyword>
<dbReference type="NCBIfam" id="NF010188">
    <property type="entry name" value="PRK13667.1"/>
    <property type="match status" value="1"/>
</dbReference>
<comment type="subunit">
    <text evidence="5">RNAP is composed of a core of 2 alpha, a beta and a beta' subunit. The core is associated with a delta subunit, and at least one of epsilon or omega. When a sigma factor is associated with the core the holoenzyme is formed, which can initiate transcription.</text>
</comment>
<gene>
    <name evidence="5" type="primary">rpoY</name>
    <name evidence="6" type="ORF">NPA36_08745</name>
</gene>
<dbReference type="Gene3D" id="3.10.20.730">
    <property type="entry name" value="RNAP, epsilon subunit-like"/>
    <property type="match status" value="1"/>
</dbReference>
<evidence type="ECO:0000256" key="2">
    <source>
        <dbReference type="ARBA" id="ARBA00022679"/>
    </source>
</evidence>
<comment type="function">
    <text evidence="5">A non-essential component of RNA polymerase (RNAP).</text>
</comment>
<evidence type="ECO:0000256" key="3">
    <source>
        <dbReference type="ARBA" id="ARBA00022695"/>
    </source>
</evidence>
<name>A0ABT1WRV7_9LACT</name>
<evidence type="ECO:0000256" key="4">
    <source>
        <dbReference type="ARBA" id="ARBA00023163"/>
    </source>
</evidence>
<keyword evidence="7" id="KW-1185">Reference proteome</keyword>
<dbReference type="Pfam" id="PF07288">
    <property type="entry name" value="RpoY"/>
    <property type="match status" value="1"/>
</dbReference>
<reference evidence="6" key="1">
    <citation type="submission" date="2022-07" db="EMBL/GenBank/DDBJ databases">
        <authorList>
            <person name="Jung M.-Y."/>
            <person name="Lee M."/>
        </authorList>
    </citation>
    <scope>NUCLEOTIDE SEQUENCE</scope>
    <source>
        <strain evidence="6">S8</strain>
    </source>
</reference>
<dbReference type="InterPro" id="IPR009907">
    <property type="entry name" value="RpoY"/>
</dbReference>
<evidence type="ECO:0000256" key="1">
    <source>
        <dbReference type="ARBA" id="ARBA00022478"/>
    </source>
</evidence>
<dbReference type="Proteomes" id="UP001059480">
    <property type="component" value="Unassembled WGS sequence"/>
</dbReference>
<evidence type="ECO:0000313" key="7">
    <source>
        <dbReference type="Proteomes" id="UP001059480"/>
    </source>
</evidence>
<sequence length="70" mass="8371">MIFKVTYQENKIEAPRRENTLSLYVEAANKPEARKLIEDNTEYNVEFIQELDEKHLAYEMKDPSFELTVF</sequence>
<evidence type="ECO:0000256" key="5">
    <source>
        <dbReference type="HAMAP-Rule" id="MF_01553"/>
    </source>
</evidence>
<comment type="similarity">
    <text evidence="5">Belongs to the RNA polymerase subunit epsilon family.</text>
</comment>
<organism evidence="6 7">
    <name type="scientific">Granulicatella seriolae</name>
    <dbReference type="NCBI Taxonomy" id="2967226"/>
    <lineage>
        <taxon>Bacteria</taxon>
        <taxon>Bacillati</taxon>
        <taxon>Bacillota</taxon>
        <taxon>Bacilli</taxon>
        <taxon>Lactobacillales</taxon>
        <taxon>Carnobacteriaceae</taxon>
        <taxon>Granulicatella</taxon>
    </lineage>
</organism>
<keyword evidence="2 5" id="KW-0808">Transferase</keyword>
<evidence type="ECO:0000313" key="6">
    <source>
        <dbReference type="EMBL" id="MCQ9210635.1"/>
    </source>
</evidence>
<comment type="caution">
    <text evidence="6">The sequence shown here is derived from an EMBL/GenBank/DDBJ whole genome shotgun (WGS) entry which is preliminary data.</text>
</comment>
<keyword evidence="4 5" id="KW-0804">Transcription</keyword>
<protein>
    <recommendedName>
        <fullName evidence="5">DNA-directed RNA polymerase subunit epsilon</fullName>
        <shortName evidence="5">RNAP epsilon subunit</shortName>
        <ecNumber evidence="5">2.7.7.6</ecNumber>
    </recommendedName>
    <alternativeName>
        <fullName evidence="5">RNA polymerase epsilon subunit</fullName>
    </alternativeName>
    <alternativeName>
        <fullName evidence="5">Transcriptase subunit epsilon</fullName>
    </alternativeName>
</protein>
<accession>A0ABT1WRV7</accession>
<keyword evidence="3 5" id="KW-0548">Nucleotidyltransferase</keyword>
<dbReference type="EMBL" id="JANHNZ010000010">
    <property type="protein sequence ID" value="MCQ9210635.1"/>
    <property type="molecule type" value="Genomic_DNA"/>
</dbReference>
<comment type="catalytic activity">
    <reaction evidence="5">
        <text>RNA(n) + a ribonucleoside 5'-triphosphate = RNA(n+1) + diphosphate</text>
        <dbReference type="Rhea" id="RHEA:21248"/>
        <dbReference type="Rhea" id="RHEA-COMP:14527"/>
        <dbReference type="Rhea" id="RHEA-COMP:17342"/>
        <dbReference type="ChEBI" id="CHEBI:33019"/>
        <dbReference type="ChEBI" id="CHEBI:61557"/>
        <dbReference type="ChEBI" id="CHEBI:140395"/>
        <dbReference type="EC" id="2.7.7.6"/>
    </reaction>
</comment>
<dbReference type="RefSeq" id="WP_256945748.1">
    <property type="nucleotide sequence ID" value="NZ_JANHNZ010000010.1"/>
</dbReference>
<dbReference type="HAMAP" id="MF_01553">
    <property type="entry name" value="RNApol_bact_RpoY"/>
    <property type="match status" value="1"/>
</dbReference>
<proteinExistence type="inferred from homology"/>
<dbReference type="GO" id="GO:0000428">
    <property type="term" value="C:DNA-directed RNA polymerase complex"/>
    <property type="evidence" value="ECO:0007669"/>
    <property type="project" value="UniProtKB-KW"/>
</dbReference>